<reference evidence="1 2" key="1">
    <citation type="submission" date="2024-09" db="EMBL/GenBank/DDBJ databases">
        <title>Chromosome-scale assembly of Riccia fluitans.</title>
        <authorList>
            <person name="Paukszto L."/>
            <person name="Sawicki J."/>
            <person name="Karawczyk K."/>
            <person name="Piernik-Szablinska J."/>
            <person name="Szczecinska M."/>
            <person name="Mazdziarz M."/>
        </authorList>
    </citation>
    <scope>NUCLEOTIDE SEQUENCE [LARGE SCALE GENOMIC DNA]</scope>
    <source>
        <strain evidence="1">Rf_01</strain>
        <tissue evidence="1">Aerial parts of the thallus</tissue>
    </source>
</reference>
<dbReference type="AlphaFoldDB" id="A0ABD1XR49"/>
<gene>
    <name evidence="1" type="ORF">R1flu_023107</name>
</gene>
<comment type="caution">
    <text evidence="1">The sequence shown here is derived from an EMBL/GenBank/DDBJ whole genome shotgun (WGS) entry which is preliminary data.</text>
</comment>
<evidence type="ECO:0000313" key="1">
    <source>
        <dbReference type="EMBL" id="KAL2611415.1"/>
    </source>
</evidence>
<sequence length="77" mass="8781">MWGQLPSCWLRGWERHLISSLALPISGASRALAVVPRIDFKLSICVVRFLEVGNSQYRLNYDFMDSIVLGGDIRQEE</sequence>
<proteinExistence type="predicted"/>
<dbReference type="Proteomes" id="UP001605036">
    <property type="component" value="Unassembled WGS sequence"/>
</dbReference>
<organism evidence="1 2">
    <name type="scientific">Riccia fluitans</name>
    <dbReference type="NCBI Taxonomy" id="41844"/>
    <lineage>
        <taxon>Eukaryota</taxon>
        <taxon>Viridiplantae</taxon>
        <taxon>Streptophyta</taxon>
        <taxon>Embryophyta</taxon>
        <taxon>Marchantiophyta</taxon>
        <taxon>Marchantiopsida</taxon>
        <taxon>Marchantiidae</taxon>
        <taxon>Marchantiales</taxon>
        <taxon>Ricciaceae</taxon>
        <taxon>Riccia</taxon>
    </lineage>
</organism>
<evidence type="ECO:0000313" key="2">
    <source>
        <dbReference type="Proteomes" id="UP001605036"/>
    </source>
</evidence>
<accession>A0ABD1XR49</accession>
<keyword evidence="2" id="KW-1185">Reference proteome</keyword>
<name>A0ABD1XR49_9MARC</name>
<dbReference type="EMBL" id="JBHFFA010000007">
    <property type="protein sequence ID" value="KAL2611415.1"/>
    <property type="molecule type" value="Genomic_DNA"/>
</dbReference>
<protein>
    <submittedName>
        <fullName evidence="1">Uncharacterized protein</fullName>
    </submittedName>
</protein>